<keyword evidence="3" id="KW-1185">Reference proteome</keyword>
<evidence type="ECO:0000313" key="3">
    <source>
        <dbReference type="Proteomes" id="UP000664859"/>
    </source>
</evidence>
<evidence type="ECO:0000256" key="1">
    <source>
        <dbReference type="SAM" id="MobiDB-lite"/>
    </source>
</evidence>
<feature type="compositionally biased region" description="Low complexity" evidence="1">
    <location>
        <begin position="1"/>
        <end position="21"/>
    </location>
</feature>
<evidence type="ECO:0000313" key="2">
    <source>
        <dbReference type="EMBL" id="KAG5179175.1"/>
    </source>
</evidence>
<dbReference type="Proteomes" id="UP000664859">
    <property type="component" value="Unassembled WGS sequence"/>
</dbReference>
<sequence>MVVWSHGLGCSSRSSRGTGSSQERKDNLGFAHFVLERADVFQSLVNAVRRAVDDEDSVVFLAGEWCGDAIQKNVALCELPRMFIVFHVSANGGYQPLSVLDEVMSTEITRSNSVYCITLVTPYVVTIDLRDTAAAAAALGEVTEAVDERCPFAAALGAVGHGEGVVWKMARRPQCSSLWFKTKGAAHEMPARGGGIKPVKLASLSDCRAVREYVAAVCTNRRLEQGLEYITEMYGAHDMRNVVEFAEWVERDALREHDCGDVAAAQLSKVMRATVIPWFNLHIESCCM</sequence>
<dbReference type="EMBL" id="JAFCMP010000490">
    <property type="protein sequence ID" value="KAG5179175.1"/>
    <property type="molecule type" value="Genomic_DNA"/>
</dbReference>
<accession>A0A835YPR8</accession>
<name>A0A835YPR8_9STRA</name>
<dbReference type="OrthoDB" id="10005335at2759"/>
<gene>
    <name evidence="2" type="ORF">JKP88DRAFT_280509</name>
</gene>
<feature type="region of interest" description="Disordered" evidence="1">
    <location>
        <begin position="1"/>
        <end position="23"/>
    </location>
</feature>
<reference evidence="2" key="1">
    <citation type="submission" date="2021-02" db="EMBL/GenBank/DDBJ databases">
        <title>First Annotated Genome of the Yellow-green Alga Tribonema minus.</title>
        <authorList>
            <person name="Mahan K.M."/>
        </authorList>
    </citation>
    <scope>NUCLEOTIDE SEQUENCE</scope>
    <source>
        <strain evidence="2">UTEX B ZZ1240</strain>
    </source>
</reference>
<dbReference type="Gene3D" id="3.30.470.30">
    <property type="entry name" value="DNA ligase/mRNA capping enzyme"/>
    <property type="match status" value="1"/>
</dbReference>
<dbReference type="AlphaFoldDB" id="A0A835YPR8"/>
<protein>
    <submittedName>
        <fullName evidence="2">Uncharacterized protein</fullName>
    </submittedName>
</protein>
<comment type="caution">
    <text evidence="2">The sequence shown here is derived from an EMBL/GenBank/DDBJ whole genome shotgun (WGS) entry which is preliminary data.</text>
</comment>
<organism evidence="2 3">
    <name type="scientific">Tribonema minus</name>
    <dbReference type="NCBI Taxonomy" id="303371"/>
    <lineage>
        <taxon>Eukaryota</taxon>
        <taxon>Sar</taxon>
        <taxon>Stramenopiles</taxon>
        <taxon>Ochrophyta</taxon>
        <taxon>PX clade</taxon>
        <taxon>Xanthophyceae</taxon>
        <taxon>Tribonematales</taxon>
        <taxon>Tribonemataceae</taxon>
        <taxon>Tribonema</taxon>
    </lineage>
</organism>
<proteinExistence type="predicted"/>